<evidence type="ECO:0000313" key="1">
    <source>
        <dbReference type="EMBL" id="MCL1106166.1"/>
    </source>
</evidence>
<organism evidence="1 2">
    <name type="scientific">Shewanella algicola</name>
    <dbReference type="NCBI Taxonomy" id="640633"/>
    <lineage>
        <taxon>Bacteria</taxon>
        <taxon>Pseudomonadati</taxon>
        <taxon>Pseudomonadota</taxon>
        <taxon>Gammaproteobacteria</taxon>
        <taxon>Alteromonadales</taxon>
        <taxon>Shewanellaceae</taxon>
        <taxon>Shewanella</taxon>
    </lineage>
</organism>
<reference evidence="1" key="1">
    <citation type="submission" date="2022-01" db="EMBL/GenBank/DDBJ databases">
        <title>Whole genome-based taxonomy of the Shewanellaceae.</title>
        <authorList>
            <person name="Martin-Rodriguez A.J."/>
        </authorList>
    </citation>
    <scope>NUCLEOTIDE SEQUENCE</scope>
    <source>
        <strain evidence="1">DSM 23803</strain>
    </source>
</reference>
<sequence length="86" mass="10135">MKDLHYCDNMKLVDAWYEYVEGCFILNLNRVATEIDLQENHYLEEVGQIIETIAIKVRYCPYCGKKFDGANTSLSPSFVHYDFSKW</sequence>
<dbReference type="RefSeq" id="WP_188925608.1">
    <property type="nucleotide sequence ID" value="NZ_BMQI01000028.1"/>
</dbReference>
<evidence type="ECO:0000313" key="2">
    <source>
        <dbReference type="Proteomes" id="UP001139408"/>
    </source>
</evidence>
<name>A0A9X2CE83_9GAMM</name>
<protein>
    <submittedName>
        <fullName evidence="1">Uncharacterized protein</fullName>
    </submittedName>
</protein>
<gene>
    <name evidence="1" type="ORF">L2749_13025</name>
</gene>
<proteinExistence type="predicted"/>
<dbReference type="AlphaFoldDB" id="A0A9X2CE83"/>
<dbReference type="EMBL" id="JAKILJ010000028">
    <property type="protein sequence ID" value="MCL1106166.1"/>
    <property type="molecule type" value="Genomic_DNA"/>
</dbReference>
<keyword evidence="2" id="KW-1185">Reference proteome</keyword>
<dbReference type="Proteomes" id="UP001139408">
    <property type="component" value="Unassembled WGS sequence"/>
</dbReference>
<comment type="caution">
    <text evidence="1">The sequence shown here is derived from an EMBL/GenBank/DDBJ whole genome shotgun (WGS) entry which is preliminary data.</text>
</comment>
<accession>A0A9X2CE83</accession>